<keyword evidence="3" id="KW-1185">Reference proteome</keyword>
<protein>
    <submittedName>
        <fullName evidence="2">Uncharacterized protein</fullName>
    </submittedName>
</protein>
<feature type="compositionally biased region" description="Polar residues" evidence="1">
    <location>
        <begin position="491"/>
        <end position="520"/>
    </location>
</feature>
<evidence type="ECO:0000256" key="1">
    <source>
        <dbReference type="SAM" id="MobiDB-lite"/>
    </source>
</evidence>
<comment type="caution">
    <text evidence="2">The sequence shown here is derived from an EMBL/GenBank/DDBJ whole genome shotgun (WGS) entry which is preliminary data.</text>
</comment>
<dbReference type="EMBL" id="JACBPP010000004">
    <property type="protein sequence ID" value="KAF8002449.1"/>
    <property type="molecule type" value="Genomic_DNA"/>
</dbReference>
<organism evidence="2 3">
    <name type="scientific">Metschnikowia pulcherrima</name>
    <dbReference type="NCBI Taxonomy" id="27326"/>
    <lineage>
        <taxon>Eukaryota</taxon>
        <taxon>Fungi</taxon>
        <taxon>Dikarya</taxon>
        <taxon>Ascomycota</taxon>
        <taxon>Saccharomycotina</taxon>
        <taxon>Pichiomycetes</taxon>
        <taxon>Metschnikowiaceae</taxon>
        <taxon>Metschnikowia</taxon>
    </lineage>
</organism>
<dbReference type="InterPro" id="IPR039867">
    <property type="entry name" value="Furry/Tao3/Mor2"/>
</dbReference>
<dbReference type="OrthoDB" id="6287725at2759"/>
<reference evidence="2" key="1">
    <citation type="submission" date="2020-10" db="EMBL/GenBank/DDBJ databases">
        <title>The Whole-Genome Sequence of Metschnikowia persimmonesis, a Novel Endophytic Yeast Species Isolated from Medicinal Plant Diospyros kaki Thumb.</title>
        <authorList>
            <person name="Rahmat E."/>
            <person name="Kang Y."/>
        </authorList>
    </citation>
    <scope>NUCLEOTIDE SEQUENCE</scope>
    <source>
        <strain evidence="2">KIOM G15050</strain>
    </source>
</reference>
<evidence type="ECO:0000313" key="2">
    <source>
        <dbReference type="EMBL" id="KAF8002449.1"/>
    </source>
</evidence>
<dbReference type="Proteomes" id="UP000649328">
    <property type="component" value="Unassembled WGS sequence"/>
</dbReference>
<dbReference type="PANTHER" id="PTHR12295">
    <property type="entry name" value="FURRY-RELATED"/>
    <property type="match status" value="1"/>
</dbReference>
<proteinExistence type="predicted"/>
<sequence>MIEIPNLEQPAYAQHELAQLQEQYNQMQLDEEQLGSPEQPQVPLYHGMQASHEFPAANVGEKSHRRTQSTTTTLELPINLYEAANSPYISLPQLVNTTQSPLAADMYFLSLTQQNSGYDPPYMRDHLDLDRVHHDGNIDRISEVDESFEDEPHLGVVAEDHIQPGLHGLVPLTVPEIPVELLGQDIYQNTSAFMISSKPPELSDSRVSLQLSEYARELDVEPQIVEYDQAHSMQMVLNKNLMSPVTKTFYADGEKGPSDKEGSVLQFPNPTQTFSEDQPLTTPRVGYSARAVSTPMTMSAPKLEPSPQLPPPSQKKSMTFVLPRGEEFHQMKQLTATEPKSPAEYTLHIIFTQFVRHAERKLNLCLDCPLQQEPAIIELLAEGVDSQFDEIIFSLGYIAKKKPKQVIDSVMFWRKSKSEVAALATAELEKALSLSHSNTLVRPLAAGQNSSVLPKASLPKAPLGRGKRSLSLMRTKSFSKLAHRRNASTSAINTSDANHLSSYSVNGRQSQEQPGTNIQPDENVDDRVSHAKTTAIQAEKKIFSVDLHLMPRFDRSRQADIK</sequence>
<gene>
    <name evidence="2" type="ORF">HF325_003414</name>
</gene>
<name>A0A8H7GTW7_9ASCO</name>
<dbReference type="GO" id="GO:0005938">
    <property type="term" value="C:cell cortex"/>
    <property type="evidence" value="ECO:0007669"/>
    <property type="project" value="TreeGrafter"/>
</dbReference>
<dbReference type="AlphaFoldDB" id="A0A8H7GTW7"/>
<feature type="region of interest" description="Disordered" evidence="1">
    <location>
        <begin position="491"/>
        <end position="524"/>
    </location>
</feature>
<dbReference type="GO" id="GO:0000902">
    <property type="term" value="P:cell morphogenesis"/>
    <property type="evidence" value="ECO:0007669"/>
    <property type="project" value="InterPro"/>
</dbReference>
<accession>A0A8H7GTW7</accession>
<dbReference type="PANTHER" id="PTHR12295:SF30">
    <property type="entry name" value="PROTEIN FURRY"/>
    <property type="match status" value="1"/>
</dbReference>
<dbReference type="GO" id="GO:0030427">
    <property type="term" value="C:site of polarized growth"/>
    <property type="evidence" value="ECO:0007669"/>
    <property type="project" value="TreeGrafter"/>
</dbReference>
<evidence type="ECO:0000313" key="3">
    <source>
        <dbReference type="Proteomes" id="UP000649328"/>
    </source>
</evidence>